<dbReference type="GO" id="GO:0070967">
    <property type="term" value="F:coenzyme F420 binding"/>
    <property type="evidence" value="ECO:0007669"/>
    <property type="project" value="TreeGrafter"/>
</dbReference>
<evidence type="ECO:0000313" key="3">
    <source>
        <dbReference type="EMBL" id="QBD75153.1"/>
    </source>
</evidence>
<dbReference type="InterPro" id="IPR019920">
    <property type="entry name" value="F420-binding_dom_put"/>
</dbReference>
<dbReference type="InterPro" id="IPR011576">
    <property type="entry name" value="Pyridox_Oxase_N"/>
</dbReference>
<dbReference type="OrthoDB" id="162914at2"/>
<organism evidence="3 4">
    <name type="scientific">Ktedonosporobacter rubrisoli</name>
    <dbReference type="NCBI Taxonomy" id="2509675"/>
    <lineage>
        <taxon>Bacteria</taxon>
        <taxon>Bacillati</taxon>
        <taxon>Chloroflexota</taxon>
        <taxon>Ktedonobacteria</taxon>
        <taxon>Ktedonobacterales</taxon>
        <taxon>Ktedonosporobacteraceae</taxon>
        <taxon>Ktedonosporobacter</taxon>
    </lineage>
</organism>
<sequence length="134" mass="15640">MADILQEYTDLLHTATLAHVATIGPNGEPQNTPVWFDWDGNHIRFSQTRDRQKFRNLERDPRLALSIVDPNNPYRNLEIRGKVVRIEEDPDLLFLNALTKRYLGRDTYPWDQPGMAHFIIVVRPEHVAQPKRSL</sequence>
<dbReference type="Gene3D" id="2.30.110.10">
    <property type="entry name" value="Electron Transport, Fmn-binding Protein, Chain A"/>
    <property type="match status" value="1"/>
</dbReference>
<protein>
    <submittedName>
        <fullName evidence="3">PPOX class F420-dependent oxidoreductase</fullName>
    </submittedName>
</protein>
<dbReference type="AlphaFoldDB" id="A0A4P6JJE1"/>
<accession>A0A4P6JJE1</accession>
<proteinExistence type="predicted"/>
<dbReference type="GO" id="GO:0016627">
    <property type="term" value="F:oxidoreductase activity, acting on the CH-CH group of donors"/>
    <property type="evidence" value="ECO:0007669"/>
    <property type="project" value="TreeGrafter"/>
</dbReference>
<keyword evidence="1" id="KW-0560">Oxidoreductase</keyword>
<dbReference type="InterPro" id="IPR012349">
    <property type="entry name" value="Split_barrel_FMN-bd"/>
</dbReference>
<dbReference type="EMBL" id="CP035758">
    <property type="protein sequence ID" value="QBD75153.1"/>
    <property type="molecule type" value="Genomic_DNA"/>
</dbReference>
<dbReference type="PANTHER" id="PTHR35176:SF6">
    <property type="entry name" value="HEME OXYGENASE HI_0854-RELATED"/>
    <property type="match status" value="1"/>
</dbReference>
<evidence type="ECO:0000256" key="1">
    <source>
        <dbReference type="ARBA" id="ARBA00023002"/>
    </source>
</evidence>
<feature type="domain" description="Pyridoxamine 5'-phosphate oxidase N-terminal" evidence="2">
    <location>
        <begin position="6"/>
        <end position="127"/>
    </location>
</feature>
<evidence type="ECO:0000259" key="2">
    <source>
        <dbReference type="Pfam" id="PF01243"/>
    </source>
</evidence>
<dbReference type="GO" id="GO:0005829">
    <property type="term" value="C:cytosol"/>
    <property type="evidence" value="ECO:0007669"/>
    <property type="project" value="TreeGrafter"/>
</dbReference>
<dbReference type="KEGG" id="kbs:EPA93_03740"/>
<keyword evidence="4" id="KW-1185">Reference proteome</keyword>
<reference evidence="3 4" key="1">
    <citation type="submission" date="2019-01" db="EMBL/GenBank/DDBJ databases">
        <title>Ktedonosporobacter rubrisoli SCAWS-G2.</title>
        <authorList>
            <person name="Huang Y."/>
            <person name="Yan B."/>
        </authorList>
    </citation>
    <scope>NUCLEOTIDE SEQUENCE [LARGE SCALE GENOMIC DNA]</scope>
    <source>
        <strain evidence="3 4">SCAWS-G2</strain>
    </source>
</reference>
<dbReference type="Proteomes" id="UP000290365">
    <property type="component" value="Chromosome"/>
</dbReference>
<dbReference type="SUPFAM" id="SSF50475">
    <property type="entry name" value="FMN-binding split barrel"/>
    <property type="match status" value="1"/>
</dbReference>
<name>A0A4P6JJE1_KTERU</name>
<gene>
    <name evidence="3" type="ORF">EPA93_03740</name>
</gene>
<dbReference type="InterPro" id="IPR052019">
    <property type="entry name" value="F420H2_bilvrd_red/Heme_oxyg"/>
</dbReference>
<dbReference type="PANTHER" id="PTHR35176">
    <property type="entry name" value="HEME OXYGENASE HI_0854-RELATED"/>
    <property type="match status" value="1"/>
</dbReference>
<dbReference type="Pfam" id="PF01243">
    <property type="entry name" value="PNPOx_N"/>
    <property type="match status" value="1"/>
</dbReference>
<evidence type="ECO:0000313" key="4">
    <source>
        <dbReference type="Proteomes" id="UP000290365"/>
    </source>
</evidence>
<dbReference type="NCBIfam" id="TIGR03618">
    <property type="entry name" value="Rv1155_F420"/>
    <property type="match status" value="1"/>
</dbReference>
<dbReference type="RefSeq" id="WP_129885752.1">
    <property type="nucleotide sequence ID" value="NZ_CP035758.1"/>
</dbReference>